<protein>
    <submittedName>
        <fullName evidence="1">Uncharacterized protein</fullName>
    </submittedName>
</protein>
<dbReference type="AlphaFoldDB" id="A0AAU9IYE2"/>
<reference evidence="1" key="1">
    <citation type="submission" date="2021-09" db="EMBL/GenBank/DDBJ databases">
        <authorList>
            <consortium name="AG Swart"/>
            <person name="Singh M."/>
            <person name="Singh A."/>
            <person name="Seah K."/>
            <person name="Emmerich C."/>
        </authorList>
    </citation>
    <scope>NUCLEOTIDE SEQUENCE</scope>
    <source>
        <strain evidence="1">ATCC30299</strain>
    </source>
</reference>
<organism evidence="1 2">
    <name type="scientific">Blepharisma stoltei</name>
    <dbReference type="NCBI Taxonomy" id="1481888"/>
    <lineage>
        <taxon>Eukaryota</taxon>
        <taxon>Sar</taxon>
        <taxon>Alveolata</taxon>
        <taxon>Ciliophora</taxon>
        <taxon>Postciliodesmatophora</taxon>
        <taxon>Heterotrichea</taxon>
        <taxon>Heterotrichida</taxon>
        <taxon>Blepharismidae</taxon>
        <taxon>Blepharisma</taxon>
    </lineage>
</organism>
<evidence type="ECO:0000313" key="2">
    <source>
        <dbReference type="Proteomes" id="UP001162131"/>
    </source>
</evidence>
<comment type="caution">
    <text evidence="1">The sequence shown here is derived from an EMBL/GenBank/DDBJ whole genome shotgun (WGS) entry which is preliminary data.</text>
</comment>
<name>A0AAU9IYE2_9CILI</name>
<proteinExistence type="predicted"/>
<accession>A0AAU9IYE2</accession>
<gene>
    <name evidence="1" type="ORF">BSTOLATCC_MIC8630</name>
</gene>
<evidence type="ECO:0000313" key="1">
    <source>
        <dbReference type="EMBL" id="CAG9313358.1"/>
    </source>
</evidence>
<dbReference type="EMBL" id="CAJZBQ010000010">
    <property type="protein sequence ID" value="CAG9313358.1"/>
    <property type="molecule type" value="Genomic_DNA"/>
</dbReference>
<sequence length="194" mass="22156">MMAFAKKIVIFDAELIFNIRGLQFCLARSSEGIAYELKSEIHHKTLIEGLRLLNADVPREMLLSYLNTIRPTINSYQTLKALSDSSSQIKLLSFFEKDVLETTIESLKPFKELLGDLSEQIIYTSASTILEDLFHIKQHEHQIIVAHFDSAQMLKQNGFQVSHVKFPNEPGNEESLNSLRAILPSQPDPYDDYQ</sequence>
<dbReference type="Proteomes" id="UP001162131">
    <property type="component" value="Unassembled WGS sequence"/>
</dbReference>
<keyword evidence="2" id="KW-1185">Reference proteome</keyword>